<evidence type="ECO:0000256" key="5">
    <source>
        <dbReference type="ARBA" id="ARBA00022840"/>
    </source>
</evidence>
<evidence type="ECO:0000256" key="1">
    <source>
        <dbReference type="ARBA" id="ARBA00022741"/>
    </source>
</evidence>
<keyword evidence="7" id="KW-0234">DNA repair</keyword>
<organism evidence="9 10">
    <name type="scientific">Lentilactobacillus kosonis</name>
    <dbReference type="NCBI Taxonomy" id="2810561"/>
    <lineage>
        <taxon>Bacteria</taxon>
        <taxon>Bacillati</taxon>
        <taxon>Bacillota</taxon>
        <taxon>Bacilli</taxon>
        <taxon>Lactobacillales</taxon>
        <taxon>Lactobacillaceae</taxon>
        <taxon>Lentilactobacillus</taxon>
    </lineage>
</organism>
<evidence type="ECO:0000256" key="6">
    <source>
        <dbReference type="ARBA" id="ARBA00023125"/>
    </source>
</evidence>
<dbReference type="InterPro" id="IPR038726">
    <property type="entry name" value="PDDEXK_AddAB-type"/>
</dbReference>
<keyword evidence="4" id="KW-0347">Helicase</keyword>
<keyword evidence="1" id="KW-0547">Nucleotide-binding</keyword>
<keyword evidence="10" id="KW-1185">Reference proteome</keyword>
<dbReference type="GO" id="GO:0005524">
    <property type="term" value="F:ATP binding"/>
    <property type="evidence" value="ECO:0007669"/>
    <property type="project" value="UniProtKB-KW"/>
</dbReference>
<comment type="caution">
    <text evidence="9">The sequence shown here is derived from an EMBL/GenBank/DDBJ whole genome shotgun (WGS) entry which is preliminary data.</text>
</comment>
<dbReference type="GO" id="GO:0003677">
    <property type="term" value="F:DNA binding"/>
    <property type="evidence" value="ECO:0007669"/>
    <property type="project" value="UniProtKB-KW"/>
</dbReference>
<keyword evidence="6" id="KW-0238">DNA-binding</keyword>
<dbReference type="Gene3D" id="3.90.320.10">
    <property type="match status" value="1"/>
</dbReference>
<protein>
    <submittedName>
        <fullName evidence="9">ATP-dependent nuclease, subunit B</fullName>
    </submittedName>
</protein>
<keyword evidence="3" id="KW-0378">Hydrolase</keyword>
<dbReference type="Pfam" id="PF12705">
    <property type="entry name" value="PDDEXK_1"/>
    <property type="match status" value="1"/>
</dbReference>
<dbReference type="GO" id="GO:0004386">
    <property type="term" value="F:helicase activity"/>
    <property type="evidence" value="ECO:0007669"/>
    <property type="project" value="UniProtKB-KW"/>
</dbReference>
<sequence>MKYITSQLEKAIRQMIVVTRDQQKRTKMRPKKTELIFGQPGQGNLAGLHYDLNDGKDILVRGRIDRIDEMEINGKQYFSVIDYKSADRKFEIPKAYVGVSMQLLTYLDVVRQNLDDLATDDIAQIAGALYLHIKNSKFSQTDLQKVAGDVEKQLLIDHSFKGILVKDPDLLTEIDQTFSHGERKSLFLPIQLNKDNTPSKRNSDSLIEPQLLDRFLEHNERLIQDAGRRILTGDVSLSPVKMTDMSAMQFTPYKSIMNLIRYFQKINTGILRSKEMKFSSD</sequence>
<dbReference type="InterPro" id="IPR011604">
    <property type="entry name" value="PDDEXK-like_dom_sf"/>
</dbReference>
<proteinExistence type="predicted"/>
<keyword evidence="2" id="KW-0227">DNA damage</keyword>
<gene>
    <name evidence="9" type="ORF">NBRC111893_709</name>
</gene>
<dbReference type="GO" id="GO:0016787">
    <property type="term" value="F:hydrolase activity"/>
    <property type="evidence" value="ECO:0007669"/>
    <property type="project" value="UniProtKB-KW"/>
</dbReference>
<accession>A0A401FJM9</accession>
<dbReference type="EMBL" id="BEXA01000001">
    <property type="protein sequence ID" value="GAY72563.1"/>
    <property type="molecule type" value="Genomic_DNA"/>
</dbReference>
<evidence type="ECO:0000259" key="8">
    <source>
        <dbReference type="Pfam" id="PF12705"/>
    </source>
</evidence>
<dbReference type="RefSeq" id="WP_261341420.1">
    <property type="nucleotide sequence ID" value="NZ_BEXA01000001.1"/>
</dbReference>
<evidence type="ECO:0000256" key="2">
    <source>
        <dbReference type="ARBA" id="ARBA00022763"/>
    </source>
</evidence>
<evidence type="ECO:0000256" key="3">
    <source>
        <dbReference type="ARBA" id="ARBA00022801"/>
    </source>
</evidence>
<feature type="domain" description="PD-(D/E)XK endonuclease-like" evidence="8">
    <location>
        <begin position="2"/>
        <end position="157"/>
    </location>
</feature>
<dbReference type="GO" id="GO:0006281">
    <property type="term" value="P:DNA repair"/>
    <property type="evidence" value="ECO:0007669"/>
    <property type="project" value="UniProtKB-KW"/>
</dbReference>
<name>A0A401FJM9_9LACO</name>
<evidence type="ECO:0000313" key="9">
    <source>
        <dbReference type="EMBL" id="GAY72563.1"/>
    </source>
</evidence>
<evidence type="ECO:0000256" key="7">
    <source>
        <dbReference type="ARBA" id="ARBA00023204"/>
    </source>
</evidence>
<keyword evidence="5" id="KW-0067">ATP-binding</keyword>
<dbReference type="Proteomes" id="UP000286974">
    <property type="component" value="Unassembled WGS sequence"/>
</dbReference>
<evidence type="ECO:0000256" key="4">
    <source>
        <dbReference type="ARBA" id="ARBA00022806"/>
    </source>
</evidence>
<dbReference type="AlphaFoldDB" id="A0A401FJM9"/>
<reference evidence="9 10" key="1">
    <citation type="submission" date="2017-11" db="EMBL/GenBank/DDBJ databases">
        <title>Draft Genome Sequence of Lactobacillus curieae NBRC 111893 isolated from Koso, a Japanese sugar-Vegetable Fermented Beverage.</title>
        <authorList>
            <person name="Chiou T.Y."/>
            <person name="Oshima K."/>
            <person name="Suda W."/>
            <person name="Hattori M."/>
            <person name="Takahashi T."/>
        </authorList>
    </citation>
    <scope>NUCLEOTIDE SEQUENCE [LARGE SCALE GENOMIC DNA]</scope>
    <source>
        <strain evidence="9 10">NBRC111893</strain>
    </source>
</reference>
<evidence type="ECO:0000313" key="10">
    <source>
        <dbReference type="Proteomes" id="UP000286974"/>
    </source>
</evidence>